<dbReference type="SUPFAM" id="SSF111283">
    <property type="entry name" value="Putative modulator of DNA gyrase, PmbA/TldD"/>
    <property type="match status" value="1"/>
</dbReference>
<feature type="region of interest" description="Disordered" evidence="5">
    <location>
        <begin position="108"/>
        <end position="134"/>
    </location>
</feature>
<keyword evidence="2" id="KW-0645">Protease</keyword>
<organism evidence="9">
    <name type="scientific">uncultured Solirubrobacterales bacterium</name>
    <dbReference type="NCBI Taxonomy" id="768556"/>
    <lineage>
        <taxon>Bacteria</taxon>
        <taxon>Bacillati</taxon>
        <taxon>Actinomycetota</taxon>
        <taxon>Thermoleophilia</taxon>
        <taxon>Solirubrobacterales</taxon>
        <taxon>environmental samples</taxon>
    </lineage>
</organism>
<feature type="domain" description="Metalloprotease TldD/E N-terminal" evidence="6">
    <location>
        <begin position="44"/>
        <end position="108"/>
    </location>
</feature>
<dbReference type="PANTHER" id="PTHR30624:SF10">
    <property type="entry name" value="CONSERVED PROTEIN"/>
    <property type="match status" value="1"/>
</dbReference>
<dbReference type="Gene3D" id="3.30.2290.10">
    <property type="entry name" value="PmbA/TldD superfamily"/>
    <property type="match status" value="1"/>
</dbReference>
<dbReference type="FunFam" id="3.30.2290.10:FF:000003">
    <property type="entry name" value="Zinc-dependent protease, TldD/PmbA family"/>
    <property type="match status" value="1"/>
</dbReference>
<comment type="similarity">
    <text evidence="1">Belongs to the peptidase U62 family.</text>
</comment>
<dbReference type="Pfam" id="PF19289">
    <property type="entry name" value="PmbA_TldD_3rd"/>
    <property type="match status" value="1"/>
</dbReference>
<sequence>MRLDIIGLALEIRGDGGGARVACDAVQDLLSALMDAAAERCDYADARVVHSKEESISTRNGRVDELDRHEAHGAGIRVRYGGGWGFAATRELSRAGLEAALARALEVAEAQPGASPTPLTAEPPASGRYDSPCERDPFEVPTEEKLETLLAADAAMRAEAAVAITSAHFQAWSEERLFASTEGARCEQRTIDCGGGIAAVAVGDGETQVRSYPASFRGDVARAGYEHFAGLDLLRHASRVAEEAVALLTAPACPAERTTLILDGQQLALQVHESIGHATELDRVLGLEASYAGTSFLSTADVGMRRYGSPLMQVSADATVAGGLGTFGWDDEGVAAQRVEIVREGILSGFLSSRESAAEIGLERSGGCMRSSGFDRQPVVRMTNVNLEPGDAGSLDDLVAATERGVLMETNRSWSIDSRRLHFQFATEVAWEIVGGERRRMLRNPSYAGVTPELWAGLDAVCSTPEWRLWGVVNCGKGEPGQLMRVSHGTAPARFRDVQVGVA</sequence>
<protein>
    <submittedName>
        <fullName evidence="9">TldD family protein, Actinobacterial subgroup</fullName>
    </submittedName>
</protein>
<keyword evidence="3" id="KW-0378">Hydrolase</keyword>
<dbReference type="InterPro" id="IPR051463">
    <property type="entry name" value="Peptidase_U62_metallo"/>
</dbReference>
<evidence type="ECO:0000259" key="6">
    <source>
        <dbReference type="Pfam" id="PF01523"/>
    </source>
</evidence>
<dbReference type="Pfam" id="PF19290">
    <property type="entry name" value="PmbA_TldD_2nd"/>
    <property type="match status" value="1"/>
</dbReference>
<evidence type="ECO:0000256" key="1">
    <source>
        <dbReference type="ARBA" id="ARBA00005836"/>
    </source>
</evidence>
<feature type="domain" description="Metalloprotease TldD/E C-terminal" evidence="7">
    <location>
        <begin position="257"/>
        <end position="501"/>
    </location>
</feature>
<reference evidence="9" key="1">
    <citation type="submission" date="2020-02" db="EMBL/GenBank/DDBJ databases">
        <authorList>
            <person name="Meier V. D."/>
        </authorList>
    </citation>
    <scope>NUCLEOTIDE SEQUENCE</scope>
    <source>
        <strain evidence="9">AVDCRST_MAG45</strain>
    </source>
</reference>
<evidence type="ECO:0000313" key="9">
    <source>
        <dbReference type="EMBL" id="CAA9512491.1"/>
    </source>
</evidence>
<dbReference type="EMBL" id="CADCVU010000170">
    <property type="protein sequence ID" value="CAA9512491.1"/>
    <property type="molecule type" value="Genomic_DNA"/>
</dbReference>
<dbReference type="InterPro" id="IPR036059">
    <property type="entry name" value="TldD/PmbA_sf"/>
</dbReference>
<keyword evidence="4" id="KW-0482">Metalloprotease</keyword>
<dbReference type="GO" id="GO:0008237">
    <property type="term" value="F:metallopeptidase activity"/>
    <property type="evidence" value="ECO:0007669"/>
    <property type="project" value="UniProtKB-KW"/>
</dbReference>
<evidence type="ECO:0000256" key="3">
    <source>
        <dbReference type="ARBA" id="ARBA00022801"/>
    </source>
</evidence>
<proteinExistence type="inferred from homology"/>
<feature type="domain" description="Metalloprotease TldD/E central" evidence="8">
    <location>
        <begin position="136"/>
        <end position="248"/>
    </location>
</feature>
<accession>A0A6J4T3K7</accession>
<dbReference type="InterPro" id="IPR002510">
    <property type="entry name" value="Metalloprtase-TldD/E_N"/>
</dbReference>
<dbReference type="InterPro" id="IPR045570">
    <property type="entry name" value="Metalloprtase-TldD/E_cen_dom"/>
</dbReference>
<dbReference type="InterPro" id="IPR035068">
    <property type="entry name" value="TldD/PmbA_N"/>
</dbReference>
<evidence type="ECO:0000256" key="5">
    <source>
        <dbReference type="SAM" id="MobiDB-lite"/>
    </source>
</evidence>
<dbReference type="Pfam" id="PF01523">
    <property type="entry name" value="PmbA_TldD_1st"/>
    <property type="match status" value="1"/>
</dbReference>
<evidence type="ECO:0000256" key="2">
    <source>
        <dbReference type="ARBA" id="ARBA00022670"/>
    </source>
</evidence>
<dbReference type="InterPro" id="IPR045569">
    <property type="entry name" value="Metalloprtase-TldD/E_C"/>
</dbReference>
<dbReference type="GO" id="GO:0005829">
    <property type="term" value="C:cytosol"/>
    <property type="evidence" value="ECO:0007669"/>
    <property type="project" value="TreeGrafter"/>
</dbReference>
<name>A0A6J4T3K7_9ACTN</name>
<gene>
    <name evidence="9" type="ORF">AVDCRST_MAG45-1995</name>
</gene>
<dbReference type="PANTHER" id="PTHR30624">
    <property type="entry name" value="UNCHARACTERIZED PROTEIN TLDD AND PMBA"/>
    <property type="match status" value="1"/>
</dbReference>
<dbReference type="GO" id="GO:0006508">
    <property type="term" value="P:proteolysis"/>
    <property type="evidence" value="ECO:0007669"/>
    <property type="project" value="UniProtKB-KW"/>
</dbReference>
<evidence type="ECO:0000256" key="4">
    <source>
        <dbReference type="ARBA" id="ARBA00023049"/>
    </source>
</evidence>
<evidence type="ECO:0000259" key="8">
    <source>
        <dbReference type="Pfam" id="PF19290"/>
    </source>
</evidence>
<evidence type="ECO:0000259" key="7">
    <source>
        <dbReference type="Pfam" id="PF19289"/>
    </source>
</evidence>
<dbReference type="AlphaFoldDB" id="A0A6J4T3K7"/>